<sequence length="315" mass="35579">MGCEMYLNTDPIFALDVGGTFIKASVLENDSIIEETISQFDSHSHEDAETILNHFVSILTTLSQSYQVYKQKTKDVYTNKTVGIGFAFPGPFDYEQGISYIKGLNKFEGIYGISFREELTKRLKQSNLFQGAKKVRMRFENDARLFGLGVSTLYSNERIISLTIGTGLGSVFIERGTIIKNDKRVPEEGYLYNHIFKGKTVDDQFSRRGILQLAADQNLIHENLDVKEIAGLAKEGNEKAKEIFHEFGCNLGEMLLPFIEKFKTDRMIIGGQIAKSYELFGKSLEHQIAHTNTKVTPLDHALYYTYAGIAKMFAD</sequence>
<evidence type="ECO:0008006" key="4">
    <source>
        <dbReference type="Google" id="ProtNLM"/>
    </source>
</evidence>
<evidence type="ECO:0000313" key="2">
    <source>
        <dbReference type="EMBL" id="GHI01005.1"/>
    </source>
</evidence>
<gene>
    <name evidence="2" type="ORF">AM1BK_45470</name>
</gene>
<keyword evidence="3" id="KW-1185">Reference proteome</keyword>
<proteinExistence type="inferred from homology"/>
<dbReference type="SUPFAM" id="SSF53067">
    <property type="entry name" value="Actin-like ATPase domain"/>
    <property type="match status" value="1"/>
</dbReference>
<dbReference type="InterPro" id="IPR000600">
    <property type="entry name" value="ROK"/>
</dbReference>
<name>A0ABQ3N892_9BACI</name>
<evidence type="ECO:0000313" key="3">
    <source>
        <dbReference type="Proteomes" id="UP000637074"/>
    </source>
</evidence>
<dbReference type="InterPro" id="IPR043129">
    <property type="entry name" value="ATPase_NBD"/>
</dbReference>
<dbReference type="Gene3D" id="3.30.420.40">
    <property type="match status" value="2"/>
</dbReference>
<protein>
    <recommendedName>
        <fullName evidence="4">ROK family protein</fullName>
    </recommendedName>
</protein>
<dbReference type="EMBL" id="BNDS01000031">
    <property type="protein sequence ID" value="GHI01005.1"/>
    <property type="molecule type" value="Genomic_DNA"/>
</dbReference>
<accession>A0ABQ3N892</accession>
<comment type="similarity">
    <text evidence="1">Belongs to the ROK (NagC/XylR) family.</text>
</comment>
<evidence type="ECO:0000256" key="1">
    <source>
        <dbReference type="ARBA" id="ARBA00006479"/>
    </source>
</evidence>
<reference evidence="2 3" key="1">
    <citation type="journal article" date="2022" name="Int. J. Syst. Evol. Microbiol.">
        <title>Neobacillus kokaensis sp. nov., isolated from soil.</title>
        <authorList>
            <person name="Yuki K."/>
            <person name="Matsubara H."/>
            <person name="Yamaguchi S."/>
        </authorList>
    </citation>
    <scope>NUCLEOTIDE SEQUENCE [LARGE SCALE GENOMIC DNA]</scope>
    <source>
        <strain evidence="2 3">LOB 377</strain>
    </source>
</reference>
<dbReference type="PANTHER" id="PTHR18964">
    <property type="entry name" value="ROK (REPRESSOR, ORF, KINASE) FAMILY"/>
    <property type="match status" value="1"/>
</dbReference>
<organism evidence="2 3">
    <name type="scientific">Neobacillus kokaensis</name>
    <dbReference type="NCBI Taxonomy" id="2759023"/>
    <lineage>
        <taxon>Bacteria</taxon>
        <taxon>Bacillati</taxon>
        <taxon>Bacillota</taxon>
        <taxon>Bacilli</taxon>
        <taxon>Bacillales</taxon>
        <taxon>Bacillaceae</taxon>
        <taxon>Neobacillus</taxon>
    </lineage>
</organism>
<comment type="caution">
    <text evidence="2">The sequence shown here is derived from an EMBL/GenBank/DDBJ whole genome shotgun (WGS) entry which is preliminary data.</text>
</comment>
<dbReference type="PANTHER" id="PTHR18964:SF149">
    <property type="entry name" value="BIFUNCTIONAL UDP-N-ACETYLGLUCOSAMINE 2-EPIMERASE_N-ACETYLMANNOSAMINE KINASE"/>
    <property type="match status" value="1"/>
</dbReference>
<dbReference type="Proteomes" id="UP000637074">
    <property type="component" value="Unassembled WGS sequence"/>
</dbReference>
<dbReference type="Pfam" id="PF00480">
    <property type="entry name" value="ROK"/>
    <property type="match status" value="1"/>
</dbReference>